<dbReference type="OrthoDB" id="6104738at2"/>
<name>A0A366IWR6_9GAMM</name>
<proteinExistence type="predicted"/>
<organism evidence="1 2">
    <name type="scientific">Marinomonas rhizomae</name>
    <dbReference type="NCBI Taxonomy" id="491948"/>
    <lineage>
        <taxon>Bacteria</taxon>
        <taxon>Pseudomonadati</taxon>
        <taxon>Pseudomonadota</taxon>
        <taxon>Gammaproteobacteria</taxon>
        <taxon>Oceanospirillales</taxon>
        <taxon>Oceanospirillaceae</taxon>
        <taxon>Marinomonas</taxon>
    </lineage>
</organism>
<dbReference type="Proteomes" id="UP000252792">
    <property type="component" value="Unassembled WGS sequence"/>
</dbReference>
<evidence type="ECO:0000313" key="2">
    <source>
        <dbReference type="Proteomes" id="UP000252792"/>
    </source>
</evidence>
<sequence length="236" mass="26732">MSLSKYLKASKASLRHINGSAVALMMFVQISLWYPFLSQAQEELNKQAKLKARAEASWEKIQQQVNQLRGMSLLNETWVQHRVEDSEKGIPTQWSIAGAASLAEWQAVLEKVEAQYALGLLAASWQREKNGDWRGHLLFSLETPKANRVYHNWLPTKLHMNRFEPNDWLLLSTMRMGDKTSALVAYKHVRHWVSDGSWLPDAGVTVNGVSFGRVTLIAKDGSEKVLAMREKGVSDE</sequence>
<protein>
    <submittedName>
        <fullName evidence="1">Uncharacterized protein</fullName>
    </submittedName>
</protein>
<gene>
    <name evidence="1" type="ORF">DFP80_12011</name>
</gene>
<keyword evidence="2" id="KW-1185">Reference proteome</keyword>
<dbReference type="EMBL" id="QNSE01000020">
    <property type="protein sequence ID" value="RBP78275.1"/>
    <property type="molecule type" value="Genomic_DNA"/>
</dbReference>
<comment type="caution">
    <text evidence="1">The sequence shown here is derived from an EMBL/GenBank/DDBJ whole genome shotgun (WGS) entry which is preliminary data.</text>
</comment>
<evidence type="ECO:0000313" key="1">
    <source>
        <dbReference type="EMBL" id="RBP78275.1"/>
    </source>
</evidence>
<accession>A0A366IWR6</accession>
<dbReference type="RefSeq" id="WP_113918431.1">
    <property type="nucleotide sequence ID" value="NZ_QNSE01000020.1"/>
</dbReference>
<reference evidence="1 2" key="1">
    <citation type="submission" date="2018-06" db="EMBL/GenBank/DDBJ databases">
        <title>Genomic Encyclopedia of Type Strains, Phase III (KMG-III): the genomes of soil and plant-associated and newly described type strains.</title>
        <authorList>
            <person name="Whitman W."/>
        </authorList>
    </citation>
    <scope>NUCLEOTIDE SEQUENCE [LARGE SCALE GENOMIC DNA]</scope>
    <source>
        <strain evidence="1 2">CECT 7377</strain>
    </source>
</reference>
<dbReference type="AlphaFoldDB" id="A0A366IWR6"/>